<organism evidence="1">
    <name type="scientific">Anthurium amnicola</name>
    <dbReference type="NCBI Taxonomy" id="1678845"/>
    <lineage>
        <taxon>Eukaryota</taxon>
        <taxon>Viridiplantae</taxon>
        <taxon>Streptophyta</taxon>
        <taxon>Embryophyta</taxon>
        <taxon>Tracheophyta</taxon>
        <taxon>Spermatophyta</taxon>
        <taxon>Magnoliopsida</taxon>
        <taxon>Liliopsida</taxon>
        <taxon>Araceae</taxon>
        <taxon>Pothoideae</taxon>
        <taxon>Potheae</taxon>
        <taxon>Anthurium</taxon>
    </lineage>
</organism>
<reference evidence="1" key="1">
    <citation type="submission" date="2015-07" db="EMBL/GenBank/DDBJ databases">
        <title>Transcriptome Assembly of Anthurium amnicola.</title>
        <authorList>
            <person name="Suzuki J."/>
        </authorList>
    </citation>
    <scope>NUCLEOTIDE SEQUENCE</scope>
</reference>
<dbReference type="EMBL" id="GDJX01015047">
    <property type="protein sequence ID" value="JAT52889.1"/>
    <property type="molecule type" value="Transcribed_RNA"/>
</dbReference>
<gene>
    <name evidence="1" type="ORF">g.98338</name>
</gene>
<accession>A0A1D1YE36</accession>
<name>A0A1D1YE36_9ARAE</name>
<proteinExistence type="predicted"/>
<evidence type="ECO:0000313" key="1">
    <source>
        <dbReference type="EMBL" id="JAT52889.1"/>
    </source>
</evidence>
<protein>
    <submittedName>
        <fullName evidence="1">Uncharacterized protein</fullName>
    </submittedName>
</protein>
<dbReference type="AlphaFoldDB" id="A0A1D1YE36"/>
<sequence length="124" mass="13320">MVGLTDFGELLETLCDSSTPSRPNLRRLNPSLLLHPAKPKVLRHDIASPATPATVLLCHEGQSYFPAVLLQDEVASLSFLLEQLPLSLGHDVAMLLPRYSGCRSCLSSSASCCSGCRCSSSCRC</sequence>